<protein>
    <recommendedName>
        <fullName evidence="4">EGF-like domain-containing protein</fullName>
    </recommendedName>
</protein>
<sequence>MSPQFVLVLLLLAITCHAHVLFSRSLGCTISTRPCRLRVTAHNFSGSSVGTFSTSTCSCSLDQDECSEDWSDPRVISRNLLSGTYNMTIQMMFCVRNNLRQCANAEIALVVSSSLLLPTNLVSQPCQCSVALPLMLKRSWRGHDFLNYHSYVCNNDMPVCSGVNAQCADIEDGDATYSCVCPPGLTCRSNEAEEPHAPFHTGVCSL</sequence>
<dbReference type="AlphaFoldDB" id="A0AAV2HQJ0"/>
<reference evidence="2 3" key="1">
    <citation type="submission" date="2024-04" db="EMBL/GenBank/DDBJ databases">
        <authorList>
            <consortium name="Genoscope - CEA"/>
            <person name="William W."/>
        </authorList>
    </citation>
    <scope>NUCLEOTIDE SEQUENCE [LARGE SCALE GENOMIC DNA]</scope>
</reference>
<evidence type="ECO:0000256" key="1">
    <source>
        <dbReference type="SAM" id="SignalP"/>
    </source>
</evidence>
<evidence type="ECO:0000313" key="3">
    <source>
        <dbReference type="Proteomes" id="UP001497497"/>
    </source>
</evidence>
<name>A0AAV2HQJ0_LYMST</name>
<proteinExistence type="predicted"/>
<comment type="caution">
    <text evidence="2">The sequence shown here is derived from an EMBL/GenBank/DDBJ whole genome shotgun (WGS) entry which is preliminary data.</text>
</comment>
<evidence type="ECO:0008006" key="4">
    <source>
        <dbReference type="Google" id="ProtNLM"/>
    </source>
</evidence>
<keyword evidence="1" id="KW-0732">Signal</keyword>
<keyword evidence="3" id="KW-1185">Reference proteome</keyword>
<dbReference type="EMBL" id="CAXITT010000228">
    <property type="protein sequence ID" value="CAL1536376.1"/>
    <property type="molecule type" value="Genomic_DNA"/>
</dbReference>
<dbReference type="Proteomes" id="UP001497497">
    <property type="component" value="Unassembled WGS sequence"/>
</dbReference>
<feature type="signal peptide" evidence="1">
    <location>
        <begin position="1"/>
        <end position="18"/>
    </location>
</feature>
<organism evidence="2 3">
    <name type="scientific">Lymnaea stagnalis</name>
    <name type="common">Great pond snail</name>
    <name type="synonym">Helix stagnalis</name>
    <dbReference type="NCBI Taxonomy" id="6523"/>
    <lineage>
        <taxon>Eukaryota</taxon>
        <taxon>Metazoa</taxon>
        <taxon>Spiralia</taxon>
        <taxon>Lophotrochozoa</taxon>
        <taxon>Mollusca</taxon>
        <taxon>Gastropoda</taxon>
        <taxon>Heterobranchia</taxon>
        <taxon>Euthyneura</taxon>
        <taxon>Panpulmonata</taxon>
        <taxon>Hygrophila</taxon>
        <taxon>Lymnaeoidea</taxon>
        <taxon>Lymnaeidae</taxon>
        <taxon>Lymnaea</taxon>
    </lineage>
</organism>
<gene>
    <name evidence="2" type="ORF">GSLYS_00010289001</name>
</gene>
<accession>A0AAV2HQJ0</accession>
<evidence type="ECO:0000313" key="2">
    <source>
        <dbReference type="EMBL" id="CAL1536376.1"/>
    </source>
</evidence>
<feature type="chain" id="PRO_5043460985" description="EGF-like domain-containing protein" evidence="1">
    <location>
        <begin position="19"/>
        <end position="206"/>
    </location>
</feature>